<proteinExistence type="predicted"/>
<organism evidence="1 2">
    <name type="scientific">Rhodopirellula sallentina SM41</name>
    <dbReference type="NCBI Taxonomy" id="1263870"/>
    <lineage>
        <taxon>Bacteria</taxon>
        <taxon>Pseudomonadati</taxon>
        <taxon>Planctomycetota</taxon>
        <taxon>Planctomycetia</taxon>
        <taxon>Pirellulales</taxon>
        <taxon>Pirellulaceae</taxon>
        <taxon>Rhodopirellula</taxon>
    </lineage>
</organism>
<sequence length="51" mass="5646">MCGVIAWGSPKHPIEGRKSSTAMNKMFGRWSAKVWTEKNAGVTIAKIIEIK</sequence>
<comment type="caution">
    <text evidence="1">The sequence shown here is derived from an EMBL/GenBank/DDBJ whole genome shotgun (WGS) entry which is preliminary data.</text>
</comment>
<name>M5TS82_9BACT</name>
<evidence type="ECO:0000313" key="1">
    <source>
        <dbReference type="EMBL" id="EMI51909.1"/>
    </source>
</evidence>
<dbReference type="AlphaFoldDB" id="M5TS82"/>
<accession>M5TS82</accession>
<reference evidence="1 2" key="1">
    <citation type="journal article" date="2013" name="Mar. Genomics">
        <title>Expression of sulfatases in Rhodopirellula baltica and the diversity of sulfatases in the genus Rhodopirellula.</title>
        <authorList>
            <person name="Wegner C.E."/>
            <person name="Richter-Heitmann T."/>
            <person name="Klindworth A."/>
            <person name="Klockow C."/>
            <person name="Richter M."/>
            <person name="Achstetter T."/>
            <person name="Glockner F.O."/>
            <person name="Harder J."/>
        </authorList>
    </citation>
    <scope>NUCLEOTIDE SEQUENCE [LARGE SCALE GENOMIC DNA]</scope>
    <source>
        <strain evidence="1 2">SM41</strain>
    </source>
</reference>
<gene>
    <name evidence="1" type="ORF">RSSM_06641</name>
</gene>
<dbReference type="Proteomes" id="UP000011885">
    <property type="component" value="Unassembled WGS sequence"/>
</dbReference>
<protein>
    <submittedName>
        <fullName evidence="1">Uncharacterized protein</fullName>
    </submittedName>
</protein>
<evidence type="ECO:0000313" key="2">
    <source>
        <dbReference type="Proteomes" id="UP000011885"/>
    </source>
</evidence>
<dbReference type="PATRIC" id="fig|1263870.3.peg.7048"/>
<keyword evidence="2" id="KW-1185">Reference proteome</keyword>
<dbReference type="EMBL" id="ANOH01000466">
    <property type="protein sequence ID" value="EMI51909.1"/>
    <property type="molecule type" value="Genomic_DNA"/>
</dbReference>